<dbReference type="eggNOG" id="KOG3945">
    <property type="taxonomic scope" value="Eukaryota"/>
</dbReference>
<dbReference type="AlphaFoldDB" id="E0VQC5"/>
<dbReference type="GO" id="GO:0005739">
    <property type="term" value="C:mitochondrion"/>
    <property type="evidence" value="ECO:0007669"/>
    <property type="project" value="TreeGrafter"/>
</dbReference>
<keyword evidence="6" id="KW-1185">Reference proteome</keyword>
<name>E0VQC5_PEDHC</name>
<dbReference type="EMBL" id="AAZO01004393">
    <property type="status" value="NOT_ANNOTATED_CDS"/>
    <property type="molecule type" value="Genomic_DNA"/>
</dbReference>
<dbReference type="VEuPathDB" id="VectorBase:PHUM375980"/>
<dbReference type="Proteomes" id="UP000009046">
    <property type="component" value="Unassembled WGS sequence"/>
</dbReference>
<dbReference type="PANTHER" id="PTHR11001">
    <property type="entry name" value="MITOCHONDRIAL FISSION PROCESS PROTEIN 1"/>
    <property type="match status" value="1"/>
</dbReference>
<dbReference type="EnsemblMetazoa" id="PHUM375980-RA">
    <property type="protein sequence ID" value="PHUM375980-PA"/>
    <property type="gene ID" value="PHUM375980"/>
</dbReference>
<gene>
    <name evidence="5" type="primary">8240220</name>
    <name evidence="4" type="ORF">Phum_PHUM375980</name>
</gene>
<dbReference type="Pfam" id="PF10558">
    <property type="entry name" value="MTP18"/>
    <property type="match status" value="1"/>
</dbReference>
<dbReference type="EMBL" id="DS235418">
    <property type="protein sequence ID" value="EEB15581.1"/>
    <property type="molecule type" value="Genomic_DNA"/>
</dbReference>
<dbReference type="PANTHER" id="PTHR11001:SF2">
    <property type="entry name" value="MITOCHONDRIAL FISSION PROCESS PROTEIN 1"/>
    <property type="match status" value="1"/>
</dbReference>
<dbReference type="CTD" id="8240220"/>
<protein>
    <recommendedName>
        <fullName evidence="2">Mitochondrial fission process protein 1</fullName>
    </recommendedName>
    <alternativeName>
        <fullName evidence="3">Mitochondrial 18 kDa protein</fullName>
    </alternativeName>
</protein>
<organism>
    <name type="scientific">Pediculus humanus subsp. corporis</name>
    <name type="common">Body louse</name>
    <dbReference type="NCBI Taxonomy" id="121224"/>
    <lineage>
        <taxon>Eukaryota</taxon>
        <taxon>Metazoa</taxon>
        <taxon>Ecdysozoa</taxon>
        <taxon>Arthropoda</taxon>
        <taxon>Hexapoda</taxon>
        <taxon>Insecta</taxon>
        <taxon>Pterygota</taxon>
        <taxon>Neoptera</taxon>
        <taxon>Paraneoptera</taxon>
        <taxon>Psocodea</taxon>
        <taxon>Troctomorpha</taxon>
        <taxon>Phthiraptera</taxon>
        <taxon>Anoplura</taxon>
        <taxon>Pediculidae</taxon>
        <taxon>Pediculus</taxon>
    </lineage>
</organism>
<reference evidence="5" key="3">
    <citation type="submission" date="2020-05" db="UniProtKB">
        <authorList>
            <consortium name="EnsemblMetazoa"/>
        </authorList>
    </citation>
    <scope>IDENTIFICATION</scope>
    <source>
        <strain evidence="5">USDA</strain>
    </source>
</reference>
<comment type="similarity">
    <text evidence="1">Belongs to the MTFP1 family.</text>
</comment>
<dbReference type="InParanoid" id="E0VQC5"/>
<dbReference type="FunCoup" id="E0VQC5">
    <property type="interactions" value="335"/>
</dbReference>
<evidence type="ECO:0000313" key="5">
    <source>
        <dbReference type="EnsemblMetazoa" id="PHUM375980-PA"/>
    </source>
</evidence>
<dbReference type="GO" id="GO:0000266">
    <property type="term" value="P:mitochondrial fission"/>
    <property type="evidence" value="ECO:0007669"/>
    <property type="project" value="TreeGrafter"/>
</dbReference>
<accession>E0VQC5</accession>
<dbReference type="OrthoDB" id="424969at2759"/>
<dbReference type="KEGG" id="phu:Phum_PHUM375980"/>
<reference evidence="4" key="1">
    <citation type="submission" date="2007-04" db="EMBL/GenBank/DDBJ databases">
        <title>Annotation of Pediculus humanus corporis strain USDA.</title>
        <authorList>
            <person name="Kirkness E."/>
            <person name="Hannick L."/>
            <person name="Hass B."/>
            <person name="Bruggner R."/>
            <person name="Lawson D."/>
            <person name="Bidwell S."/>
            <person name="Joardar V."/>
            <person name="Caler E."/>
            <person name="Walenz B."/>
            <person name="Inman J."/>
            <person name="Schobel S."/>
            <person name="Galinsky K."/>
            <person name="Amedeo P."/>
            <person name="Strausberg R."/>
        </authorList>
    </citation>
    <scope>NUCLEOTIDE SEQUENCE</scope>
    <source>
        <strain evidence="4">USDA</strain>
    </source>
</reference>
<proteinExistence type="inferred from homology"/>
<dbReference type="RefSeq" id="XP_002428319.1">
    <property type="nucleotide sequence ID" value="XM_002428274.1"/>
</dbReference>
<reference evidence="4" key="2">
    <citation type="submission" date="2007-04" db="EMBL/GenBank/DDBJ databases">
        <title>The genome of the human body louse.</title>
        <authorList>
            <consortium name="The Human Body Louse Genome Consortium"/>
            <person name="Kirkness E."/>
            <person name="Walenz B."/>
            <person name="Hass B."/>
            <person name="Bruggner R."/>
            <person name="Strausberg R."/>
        </authorList>
    </citation>
    <scope>NUCLEOTIDE SEQUENCE</scope>
    <source>
        <strain evidence="4">USDA</strain>
    </source>
</reference>
<evidence type="ECO:0000256" key="2">
    <source>
        <dbReference type="ARBA" id="ARBA00017835"/>
    </source>
</evidence>
<evidence type="ECO:0000256" key="1">
    <source>
        <dbReference type="ARBA" id="ARBA00009224"/>
    </source>
</evidence>
<evidence type="ECO:0000256" key="3">
    <source>
        <dbReference type="ARBA" id="ARBA00029631"/>
    </source>
</evidence>
<sequence length="139" mass="15507">MSGYANEVGESFRSLIHVYWVRASYGVASLYVLADTADKTIKAHNIEKGNKEYNKYKVVMTTVDTITWQGLASVIIPGLTINRICAATFFSLSKLTKFSSATRKWTTTAVGLGCIPFIVTPIDTFVDFLLNKTLRPLFR</sequence>
<evidence type="ECO:0000313" key="6">
    <source>
        <dbReference type="Proteomes" id="UP000009046"/>
    </source>
</evidence>
<dbReference type="InterPro" id="IPR019560">
    <property type="entry name" value="Mitochondrial_18_kDa_protein"/>
</dbReference>
<dbReference type="GeneID" id="8240220"/>
<dbReference type="HOGENOM" id="CLU_053720_1_0_1"/>
<evidence type="ECO:0000313" key="4">
    <source>
        <dbReference type="EMBL" id="EEB15581.1"/>
    </source>
</evidence>
<dbReference type="OMA" id="DVFTWQM"/>